<dbReference type="AlphaFoldDB" id="A0A183V6E2"/>
<proteinExistence type="predicted"/>
<organism evidence="3 4">
    <name type="scientific">Toxocara canis</name>
    <name type="common">Canine roundworm</name>
    <dbReference type="NCBI Taxonomy" id="6265"/>
    <lineage>
        <taxon>Eukaryota</taxon>
        <taxon>Metazoa</taxon>
        <taxon>Ecdysozoa</taxon>
        <taxon>Nematoda</taxon>
        <taxon>Chromadorea</taxon>
        <taxon>Rhabditida</taxon>
        <taxon>Spirurina</taxon>
        <taxon>Ascaridomorpha</taxon>
        <taxon>Ascaridoidea</taxon>
        <taxon>Toxocaridae</taxon>
        <taxon>Toxocara</taxon>
    </lineage>
</organism>
<dbReference type="WBParaSite" id="TCNE_0001631301-mRNA-1">
    <property type="protein sequence ID" value="TCNE_0001631301-mRNA-1"/>
    <property type="gene ID" value="TCNE_0001631301"/>
</dbReference>
<feature type="compositionally biased region" description="Basic and acidic residues" evidence="1">
    <location>
        <begin position="13"/>
        <end position="30"/>
    </location>
</feature>
<evidence type="ECO:0000313" key="2">
    <source>
        <dbReference type="EMBL" id="VDM47633.1"/>
    </source>
</evidence>
<feature type="region of interest" description="Disordered" evidence="1">
    <location>
        <begin position="1"/>
        <end position="37"/>
    </location>
</feature>
<protein>
    <submittedName>
        <fullName evidence="4">Ubiquinol-cytochrome c reductase complex 6.7 kDa protein</fullName>
    </submittedName>
</protein>
<reference evidence="4" key="1">
    <citation type="submission" date="2016-06" db="UniProtKB">
        <authorList>
            <consortium name="WormBaseParasite"/>
        </authorList>
    </citation>
    <scope>IDENTIFICATION</scope>
</reference>
<evidence type="ECO:0000313" key="3">
    <source>
        <dbReference type="Proteomes" id="UP000050794"/>
    </source>
</evidence>
<name>A0A183V6E2_TOXCA</name>
<evidence type="ECO:0000313" key="4">
    <source>
        <dbReference type="WBParaSite" id="TCNE_0001631301-mRNA-1"/>
    </source>
</evidence>
<gene>
    <name evidence="2" type="ORF">TCNE_LOCUS16312</name>
</gene>
<sequence>MSAEAAEGEERDSELKEKKDEKSVEGDDHIKKKTNALSLLTKGATGLAKLKKLKSRKNETEHEKKVDKEDSEPKKKMGVVREFAKEVGFAAATTAAVGIAAAGAGYLTERILNPQTAEEGS</sequence>
<feature type="compositionally biased region" description="Acidic residues" evidence="1">
    <location>
        <begin position="1"/>
        <end position="12"/>
    </location>
</feature>
<accession>A0A183V6E2</accession>
<feature type="compositionally biased region" description="Basic and acidic residues" evidence="1">
    <location>
        <begin position="56"/>
        <end position="75"/>
    </location>
</feature>
<keyword evidence="3" id="KW-1185">Reference proteome</keyword>
<feature type="region of interest" description="Disordered" evidence="1">
    <location>
        <begin position="50"/>
        <end position="77"/>
    </location>
</feature>
<dbReference type="Proteomes" id="UP000050794">
    <property type="component" value="Unassembled WGS sequence"/>
</dbReference>
<dbReference type="EMBL" id="UYWY01023489">
    <property type="protein sequence ID" value="VDM47633.1"/>
    <property type="molecule type" value="Genomic_DNA"/>
</dbReference>
<evidence type="ECO:0000256" key="1">
    <source>
        <dbReference type="SAM" id="MobiDB-lite"/>
    </source>
</evidence>
<reference evidence="2 3" key="2">
    <citation type="submission" date="2018-11" db="EMBL/GenBank/DDBJ databases">
        <authorList>
            <consortium name="Pathogen Informatics"/>
        </authorList>
    </citation>
    <scope>NUCLEOTIDE SEQUENCE [LARGE SCALE GENOMIC DNA]</scope>
</reference>